<dbReference type="EMBL" id="LJCR01001407">
    <property type="protein sequence ID" value="KPV50416.1"/>
    <property type="molecule type" value="Genomic_DNA"/>
</dbReference>
<organism evidence="1 2">
    <name type="scientific">Kouleothrix aurantiaca</name>
    <dbReference type="NCBI Taxonomy" id="186479"/>
    <lineage>
        <taxon>Bacteria</taxon>
        <taxon>Bacillati</taxon>
        <taxon>Chloroflexota</taxon>
        <taxon>Chloroflexia</taxon>
        <taxon>Chloroflexales</taxon>
        <taxon>Roseiflexineae</taxon>
        <taxon>Roseiflexaceae</taxon>
        <taxon>Kouleothrix</taxon>
    </lineage>
</organism>
<comment type="caution">
    <text evidence="1">The sequence shown here is derived from an EMBL/GenBank/DDBJ whole genome shotgun (WGS) entry which is preliminary data.</text>
</comment>
<gene>
    <name evidence="1" type="ORF">SE17_27090</name>
</gene>
<proteinExistence type="predicted"/>
<sequence length="178" mass="19422">MRFPNSEQLVLPCVFERFVPGQLHPDGRRYLPLIVLRVAGIEAPIGVVDRHHRVDAALEGRAGSAKLVFLLSKVRLQSGEARQGLVPEDGIAPGRASTVPTAYGRVLAVPSWEAEREHLPYEMLYTELLLDVGAGVIGVRTSLTAANLAEVIGKPQIEPGDWIEVARSRVDILAFEAE</sequence>
<evidence type="ECO:0000313" key="1">
    <source>
        <dbReference type="EMBL" id="KPV50416.1"/>
    </source>
</evidence>
<keyword evidence="2" id="KW-1185">Reference proteome</keyword>
<name>A0A0P9DKM2_9CHLR</name>
<reference evidence="1 2" key="1">
    <citation type="submission" date="2015-09" db="EMBL/GenBank/DDBJ databases">
        <title>Draft genome sequence of Kouleothrix aurantiaca JCM 19913.</title>
        <authorList>
            <person name="Hemp J."/>
        </authorList>
    </citation>
    <scope>NUCLEOTIDE SEQUENCE [LARGE SCALE GENOMIC DNA]</scope>
    <source>
        <strain evidence="1 2">COM-B</strain>
    </source>
</reference>
<dbReference type="AlphaFoldDB" id="A0A0P9DKM2"/>
<evidence type="ECO:0000313" key="2">
    <source>
        <dbReference type="Proteomes" id="UP000050509"/>
    </source>
</evidence>
<dbReference type="Proteomes" id="UP000050509">
    <property type="component" value="Unassembled WGS sequence"/>
</dbReference>
<accession>A0A0P9DKM2</accession>
<protein>
    <submittedName>
        <fullName evidence="1">Uncharacterized protein</fullName>
    </submittedName>
</protein>